<proteinExistence type="predicted"/>
<accession>A0A0B2UPI5</accession>
<keyword evidence="2" id="KW-1185">Reference proteome</keyword>
<comment type="caution">
    <text evidence="1">The sequence shown here is derived from an EMBL/GenBank/DDBJ whole genome shotgun (WGS) entry which is preliminary data.</text>
</comment>
<protein>
    <submittedName>
        <fullName evidence="1">Uncharacterized protein</fullName>
    </submittedName>
</protein>
<evidence type="ECO:0000313" key="2">
    <source>
        <dbReference type="Proteomes" id="UP000031036"/>
    </source>
</evidence>
<sequence>MEGPIMAPLSCAEVDASQFQAKVIAVHETQKDYAREVQKKVRGEVKLEELIVKFARFRDEYLKDAESAEQF</sequence>
<evidence type="ECO:0000313" key="1">
    <source>
        <dbReference type="EMBL" id="KHN71164.1"/>
    </source>
</evidence>
<reference evidence="1 2" key="1">
    <citation type="submission" date="2014-11" db="EMBL/GenBank/DDBJ databases">
        <title>Genetic blueprint of the zoonotic pathogen Toxocara canis.</title>
        <authorList>
            <person name="Zhu X.-Q."/>
            <person name="Korhonen P.K."/>
            <person name="Cai H."/>
            <person name="Young N.D."/>
            <person name="Nejsum P."/>
            <person name="von Samson-Himmelstjerna G."/>
            <person name="Boag P.R."/>
            <person name="Tan P."/>
            <person name="Li Q."/>
            <person name="Min J."/>
            <person name="Yang Y."/>
            <person name="Wang X."/>
            <person name="Fang X."/>
            <person name="Hall R.S."/>
            <person name="Hofmann A."/>
            <person name="Sternberg P.W."/>
            <person name="Jex A.R."/>
            <person name="Gasser R.B."/>
        </authorList>
    </citation>
    <scope>NUCLEOTIDE SEQUENCE [LARGE SCALE GENOMIC DNA]</scope>
    <source>
        <strain evidence="1">PN_DK_2014</strain>
    </source>
</reference>
<dbReference type="AlphaFoldDB" id="A0A0B2UPI5"/>
<name>A0A0B2UPI5_TOXCA</name>
<organism evidence="1 2">
    <name type="scientific">Toxocara canis</name>
    <name type="common">Canine roundworm</name>
    <dbReference type="NCBI Taxonomy" id="6265"/>
    <lineage>
        <taxon>Eukaryota</taxon>
        <taxon>Metazoa</taxon>
        <taxon>Ecdysozoa</taxon>
        <taxon>Nematoda</taxon>
        <taxon>Chromadorea</taxon>
        <taxon>Rhabditida</taxon>
        <taxon>Spirurina</taxon>
        <taxon>Ascaridomorpha</taxon>
        <taxon>Ascaridoidea</taxon>
        <taxon>Toxocaridae</taxon>
        <taxon>Toxocara</taxon>
    </lineage>
</organism>
<dbReference type="Proteomes" id="UP000031036">
    <property type="component" value="Unassembled WGS sequence"/>
</dbReference>
<dbReference type="EMBL" id="JPKZ01022637">
    <property type="protein sequence ID" value="KHN71164.1"/>
    <property type="molecule type" value="Genomic_DNA"/>
</dbReference>
<gene>
    <name evidence="1" type="ORF">Tcan_02450</name>
</gene>